<reference evidence="3 4" key="1">
    <citation type="submission" date="2013-04" db="EMBL/GenBank/DDBJ databases">
        <title>Hyphomonas sp. T24B3 Genome Sequencing.</title>
        <authorList>
            <person name="Lai Q."/>
            <person name="Shao Z."/>
        </authorList>
    </citation>
    <scope>NUCLEOTIDE SEQUENCE [LARGE SCALE GENOMIC DNA]</scope>
    <source>
        <strain evidence="3 4">T24B3</strain>
    </source>
</reference>
<evidence type="ECO:0000313" key="3">
    <source>
        <dbReference type="EMBL" id="RAN33194.1"/>
    </source>
</evidence>
<dbReference type="STRING" id="1280941.HY2_03105"/>
<feature type="signal peptide" evidence="2">
    <location>
        <begin position="1"/>
        <end position="22"/>
    </location>
</feature>
<dbReference type="EMBL" id="AWFB01000023">
    <property type="protein sequence ID" value="RAN33194.1"/>
    <property type="molecule type" value="Genomic_DNA"/>
</dbReference>
<dbReference type="OrthoDB" id="7619418at2"/>
<organism evidence="3 4">
    <name type="scientific">Hyphomonas pacifica</name>
    <dbReference type="NCBI Taxonomy" id="1280941"/>
    <lineage>
        <taxon>Bacteria</taxon>
        <taxon>Pseudomonadati</taxon>
        <taxon>Pseudomonadota</taxon>
        <taxon>Alphaproteobacteria</taxon>
        <taxon>Hyphomonadales</taxon>
        <taxon>Hyphomonadaceae</taxon>
        <taxon>Hyphomonas</taxon>
    </lineage>
</organism>
<gene>
    <name evidence="3" type="ORF">HY3_02270</name>
</gene>
<sequence>MKKHSLVIGALGLLTLAIPATAAAQGTNGYGYNAPVRNTACEQQRKDDKVAGTVIGVIGGALIGGAIGNNVEDGDRHWHRGRRGYRGHRGHRGYYHGNGNSDEVAAGAILGAVIGGIAGNSMAGSTSRPCAVATPYNYQTGGYSQGAIPRTTDGLYGGPESVGSYPAYPNTPPPSRTYPASTRPGPTYPSYPQPQADARECRTINRETRLPDGRVIRDPVTTCRDPYDGTWVIEDGSAGYDDYDDYGY</sequence>
<name>A0A062U1N6_9PROT</name>
<keyword evidence="4" id="KW-1185">Reference proteome</keyword>
<feature type="chain" id="PRO_5043556744" evidence="2">
    <location>
        <begin position="23"/>
        <end position="248"/>
    </location>
</feature>
<comment type="caution">
    <text evidence="3">The sequence shown here is derived from an EMBL/GenBank/DDBJ whole genome shotgun (WGS) entry which is preliminary data.</text>
</comment>
<protein>
    <submittedName>
        <fullName evidence="3">Uncharacterized protein</fullName>
    </submittedName>
</protein>
<dbReference type="Proteomes" id="UP000249123">
    <property type="component" value="Unassembled WGS sequence"/>
</dbReference>
<keyword evidence="2" id="KW-0732">Signal</keyword>
<feature type="region of interest" description="Disordered" evidence="1">
    <location>
        <begin position="160"/>
        <end position="198"/>
    </location>
</feature>
<evidence type="ECO:0000313" key="4">
    <source>
        <dbReference type="Proteomes" id="UP000249123"/>
    </source>
</evidence>
<evidence type="ECO:0000256" key="2">
    <source>
        <dbReference type="SAM" id="SignalP"/>
    </source>
</evidence>
<proteinExistence type="predicted"/>
<accession>A0A062U1N6</accession>
<evidence type="ECO:0000256" key="1">
    <source>
        <dbReference type="SAM" id="MobiDB-lite"/>
    </source>
</evidence>
<dbReference type="AlphaFoldDB" id="A0A062U1N6"/>
<dbReference type="RefSeq" id="WP_034827580.1">
    <property type="nucleotide sequence ID" value="NZ_AWFA01000034.1"/>
</dbReference>